<proteinExistence type="predicted"/>
<evidence type="ECO:0000313" key="7">
    <source>
        <dbReference type="EMBL" id="MBB5775391.1"/>
    </source>
</evidence>
<dbReference type="InterPro" id="IPR051607">
    <property type="entry name" value="Metallo-dep_hydrolases"/>
</dbReference>
<dbReference type="AlphaFoldDB" id="A0A7W9L9B7"/>
<evidence type="ECO:0000256" key="2">
    <source>
        <dbReference type="ARBA" id="ARBA00022723"/>
    </source>
</evidence>
<dbReference type="UniPathway" id="UPA00603">
    <property type="reaction ID" value="UER00660"/>
</dbReference>
<keyword evidence="5" id="KW-0812">Transmembrane</keyword>
<feature type="domain" description="Amidohydrolase-related" evidence="6">
    <location>
        <begin position="14"/>
        <end position="96"/>
    </location>
</feature>
<dbReference type="Gene3D" id="2.30.40.10">
    <property type="entry name" value="Urease, subunit C, domain 1"/>
    <property type="match status" value="1"/>
</dbReference>
<dbReference type="GO" id="GO:0008892">
    <property type="term" value="F:guanine deaminase activity"/>
    <property type="evidence" value="ECO:0007669"/>
    <property type="project" value="TreeGrafter"/>
</dbReference>
<dbReference type="GO" id="GO:0008270">
    <property type="term" value="F:zinc ion binding"/>
    <property type="evidence" value="ECO:0007669"/>
    <property type="project" value="TreeGrafter"/>
</dbReference>
<dbReference type="InterPro" id="IPR011059">
    <property type="entry name" value="Metal-dep_hydrolase_composite"/>
</dbReference>
<dbReference type="Pfam" id="PF01979">
    <property type="entry name" value="Amidohydro_1"/>
    <property type="match status" value="1"/>
</dbReference>
<reference evidence="7 8" key="1">
    <citation type="submission" date="2020-08" db="EMBL/GenBank/DDBJ databases">
        <title>Sequencing the genomes of 1000 actinobacteria strains.</title>
        <authorList>
            <person name="Klenk H.-P."/>
        </authorList>
    </citation>
    <scope>NUCLEOTIDE SEQUENCE [LARGE SCALE GENOMIC DNA]</scope>
    <source>
        <strain evidence="7 8">DSM 45507</strain>
    </source>
</reference>
<evidence type="ECO:0000256" key="5">
    <source>
        <dbReference type="SAM" id="Phobius"/>
    </source>
</evidence>
<dbReference type="RefSeq" id="WP_246554298.1">
    <property type="nucleotide sequence ID" value="NZ_JACHMB010000001.1"/>
</dbReference>
<feature type="transmembrane region" description="Helical" evidence="5">
    <location>
        <begin position="20"/>
        <end position="38"/>
    </location>
</feature>
<keyword evidence="2" id="KW-0479">Metal-binding</keyword>
<dbReference type="GO" id="GO:0005829">
    <property type="term" value="C:cytosol"/>
    <property type="evidence" value="ECO:0007669"/>
    <property type="project" value="TreeGrafter"/>
</dbReference>
<name>A0A7W9L9B7_9ACTN</name>
<gene>
    <name evidence="7" type="ORF">HD596_002147</name>
</gene>
<protein>
    <submittedName>
        <fullName evidence="7">Cytosine/adenosine deaminase-related metal-dependent hydrolase</fullName>
    </submittedName>
</protein>
<keyword evidence="3 7" id="KW-0378">Hydrolase</keyword>
<keyword evidence="4" id="KW-0862">Zinc</keyword>
<evidence type="ECO:0000259" key="6">
    <source>
        <dbReference type="Pfam" id="PF01979"/>
    </source>
</evidence>
<dbReference type="Proteomes" id="UP000579153">
    <property type="component" value="Unassembled WGS sequence"/>
</dbReference>
<keyword evidence="8" id="KW-1185">Reference proteome</keyword>
<sequence>MDETYKFGAQIKYPMDGIKLFYLATLGAAAAMGLEGVIGSLQRGHEADFVVLDPAAAPVLAYRTRESRVISDVLFALALLGDDRAVTATYVGGRLVHERQQ</sequence>
<keyword evidence="5" id="KW-0472">Membrane</keyword>
<evidence type="ECO:0000256" key="4">
    <source>
        <dbReference type="ARBA" id="ARBA00022833"/>
    </source>
</evidence>
<organism evidence="7 8">
    <name type="scientific">Nonomuraea jabiensis</name>
    <dbReference type="NCBI Taxonomy" id="882448"/>
    <lineage>
        <taxon>Bacteria</taxon>
        <taxon>Bacillati</taxon>
        <taxon>Actinomycetota</taxon>
        <taxon>Actinomycetes</taxon>
        <taxon>Streptosporangiales</taxon>
        <taxon>Streptosporangiaceae</taxon>
        <taxon>Nonomuraea</taxon>
    </lineage>
</organism>
<dbReference type="EMBL" id="JACHMB010000001">
    <property type="protein sequence ID" value="MBB5775391.1"/>
    <property type="molecule type" value="Genomic_DNA"/>
</dbReference>
<dbReference type="GO" id="GO:0006147">
    <property type="term" value="P:guanine catabolic process"/>
    <property type="evidence" value="ECO:0007669"/>
    <property type="project" value="UniProtKB-UniPathway"/>
</dbReference>
<evidence type="ECO:0000256" key="3">
    <source>
        <dbReference type="ARBA" id="ARBA00022801"/>
    </source>
</evidence>
<comment type="cofactor">
    <cofactor evidence="1">
        <name>Zn(2+)</name>
        <dbReference type="ChEBI" id="CHEBI:29105"/>
    </cofactor>
</comment>
<evidence type="ECO:0000313" key="8">
    <source>
        <dbReference type="Proteomes" id="UP000579153"/>
    </source>
</evidence>
<evidence type="ECO:0000256" key="1">
    <source>
        <dbReference type="ARBA" id="ARBA00001947"/>
    </source>
</evidence>
<keyword evidence="5" id="KW-1133">Transmembrane helix</keyword>
<dbReference type="PANTHER" id="PTHR11271">
    <property type="entry name" value="GUANINE DEAMINASE"/>
    <property type="match status" value="1"/>
</dbReference>
<dbReference type="PANTHER" id="PTHR11271:SF6">
    <property type="entry name" value="GUANINE DEAMINASE"/>
    <property type="match status" value="1"/>
</dbReference>
<accession>A0A7W9L9B7</accession>
<comment type="caution">
    <text evidence="7">The sequence shown here is derived from an EMBL/GenBank/DDBJ whole genome shotgun (WGS) entry which is preliminary data.</text>
</comment>
<dbReference type="SUPFAM" id="SSF51338">
    <property type="entry name" value="Composite domain of metallo-dependent hydrolases"/>
    <property type="match status" value="1"/>
</dbReference>
<dbReference type="Gene3D" id="3.20.20.140">
    <property type="entry name" value="Metal-dependent hydrolases"/>
    <property type="match status" value="1"/>
</dbReference>
<dbReference type="InterPro" id="IPR006680">
    <property type="entry name" value="Amidohydro-rel"/>
</dbReference>